<evidence type="ECO:0000256" key="5">
    <source>
        <dbReference type="ARBA" id="ARBA00038253"/>
    </source>
</evidence>
<dbReference type="RefSeq" id="WP_129434306.1">
    <property type="nucleotide sequence ID" value="NZ_SBKO01000001.1"/>
</dbReference>
<dbReference type="Gene3D" id="1.25.40.10">
    <property type="entry name" value="Tetratricopeptide repeat domain"/>
    <property type="match status" value="2"/>
</dbReference>
<keyword evidence="9" id="KW-1185">Reference proteome</keyword>
<feature type="domain" description="HTH araC/xylS-type" evidence="7">
    <location>
        <begin position="446"/>
        <end position="558"/>
    </location>
</feature>
<comment type="subcellular location">
    <subcellularLocation>
        <location evidence="1">Cytoplasm</location>
    </subcellularLocation>
</comment>
<dbReference type="SUPFAM" id="SSF48452">
    <property type="entry name" value="TPR-like"/>
    <property type="match status" value="1"/>
</dbReference>
<evidence type="ECO:0000256" key="6">
    <source>
        <dbReference type="SAM" id="Phobius"/>
    </source>
</evidence>
<gene>
    <name evidence="8" type="ORF">EQG63_03130</name>
</gene>
<keyword evidence="4" id="KW-0802">TPR repeat</keyword>
<dbReference type="PANTHER" id="PTHR46630">
    <property type="entry name" value="TETRATRICOPEPTIDE REPEAT PROTEIN 29"/>
    <property type="match status" value="1"/>
</dbReference>
<keyword evidence="6" id="KW-0812">Transmembrane</keyword>
<dbReference type="Gene3D" id="1.10.10.60">
    <property type="entry name" value="Homeodomain-like"/>
    <property type="match status" value="2"/>
</dbReference>
<dbReference type="GO" id="GO:0003700">
    <property type="term" value="F:DNA-binding transcription factor activity"/>
    <property type="evidence" value="ECO:0007669"/>
    <property type="project" value="InterPro"/>
</dbReference>
<keyword evidence="3" id="KW-0677">Repeat</keyword>
<dbReference type="PANTHER" id="PTHR46630:SF1">
    <property type="entry name" value="TETRATRICOPEPTIDE REPEAT PROTEIN 29"/>
    <property type="match status" value="1"/>
</dbReference>
<keyword evidence="6" id="KW-1133">Transmembrane helix</keyword>
<keyword evidence="6" id="KW-0472">Membrane</keyword>
<evidence type="ECO:0000259" key="7">
    <source>
        <dbReference type="PROSITE" id="PS01124"/>
    </source>
</evidence>
<dbReference type="OrthoDB" id="5295174at2"/>
<dbReference type="SMART" id="SM00028">
    <property type="entry name" value="TPR"/>
    <property type="match status" value="4"/>
</dbReference>
<dbReference type="Proteomes" id="UP000290283">
    <property type="component" value="Unassembled WGS sequence"/>
</dbReference>
<feature type="transmembrane region" description="Helical" evidence="6">
    <location>
        <begin position="377"/>
        <end position="398"/>
    </location>
</feature>
<sequence>MRPLLLFLCLTLTTPNLIAQEIKIIPDSLKKYSHEDFRQKAYRNQNNPHLSYLYLKSNILKAENENNDREIVYGYDLFAEVFNEFNEKLKYSDTAIGIANEKYPKSLPYLYFTRGNIFYSKSKLKEASNCFLIASNYKISLPILKNKIDYSIGLIKKTQGNYKEAIPIYEKCVVNAKKTKDPNYLRYLFGLAELYHRVDRTYLSEEFTNKGIEDCKIYELGDFYTPYFIANRGKNYFQRKKYNKAIIDLKNSLKSIKENDDFSNHSENCFYIAECYTALNKNEKAISYYKKVDSIFKLKNNISLLTIEAYNKLIDYYKTKNSYKDVIYYSDQFIKADKLLDDDYKYITSKVSKNYDIRKVILSKQKTITSLNNDKAISTYIIVILIIGLVLLGVLFYLKNKHKQKEIVKQREFFELYLREKELQKNNVEEQIDTLVKKTSLSNIDANVIKHISDSLKKFEIGNEFLNSELTIDILAYKFKTNSNYLSKVINETKGVNFTQYVNTLRIKYIIGKLETEKKYLNYTIQGLSEISGFNSSQTFTRAFINCTKMNPSEFIKQVKIVINS</sequence>
<dbReference type="AlphaFoldDB" id="A0A4Q1K6B0"/>
<dbReference type="InterPro" id="IPR019734">
    <property type="entry name" value="TPR_rpt"/>
</dbReference>
<evidence type="ECO:0000256" key="3">
    <source>
        <dbReference type="ARBA" id="ARBA00022737"/>
    </source>
</evidence>
<dbReference type="InterPro" id="IPR011990">
    <property type="entry name" value="TPR-like_helical_dom_sf"/>
</dbReference>
<comment type="caution">
    <text evidence="8">The sequence shown here is derived from an EMBL/GenBank/DDBJ whole genome shotgun (WGS) entry which is preliminary data.</text>
</comment>
<dbReference type="EMBL" id="SBKO01000001">
    <property type="protein sequence ID" value="RXR20945.1"/>
    <property type="molecule type" value="Genomic_DNA"/>
</dbReference>
<protein>
    <submittedName>
        <fullName evidence="8">Helix-turn-helix domain-containing protein</fullName>
    </submittedName>
</protein>
<dbReference type="InterPro" id="IPR018060">
    <property type="entry name" value="HTH_AraC"/>
</dbReference>
<accession>A0A4Q1K6B0</accession>
<evidence type="ECO:0000313" key="8">
    <source>
        <dbReference type="EMBL" id="RXR20945.1"/>
    </source>
</evidence>
<dbReference type="SMART" id="SM00342">
    <property type="entry name" value="HTH_ARAC"/>
    <property type="match status" value="1"/>
</dbReference>
<keyword evidence="2" id="KW-0963">Cytoplasm</keyword>
<evidence type="ECO:0000313" key="9">
    <source>
        <dbReference type="Proteomes" id="UP000290283"/>
    </source>
</evidence>
<reference evidence="9" key="1">
    <citation type="submission" date="2019-01" db="EMBL/GenBank/DDBJ databases">
        <title>Cytophagaceae bacterium strain CAR-16.</title>
        <authorList>
            <person name="Chen W.-M."/>
        </authorList>
    </citation>
    <scope>NUCLEOTIDE SEQUENCE [LARGE SCALE GENOMIC DNA]</scope>
    <source>
        <strain evidence="9">LLJ-11</strain>
    </source>
</reference>
<evidence type="ECO:0000256" key="1">
    <source>
        <dbReference type="ARBA" id="ARBA00004496"/>
    </source>
</evidence>
<name>A0A4Q1K6B0_9FLAO</name>
<organism evidence="8 9">
    <name type="scientific">Flavobacterium amnicola</name>
    <dbReference type="NCBI Taxonomy" id="2506422"/>
    <lineage>
        <taxon>Bacteria</taxon>
        <taxon>Pseudomonadati</taxon>
        <taxon>Bacteroidota</taxon>
        <taxon>Flavobacteriia</taxon>
        <taxon>Flavobacteriales</taxon>
        <taxon>Flavobacteriaceae</taxon>
        <taxon>Flavobacterium</taxon>
    </lineage>
</organism>
<dbReference type="PROSITE" id="PS01124">
    <property type="entry name" value="HTH_ARAC_FAMILY_2"/>
    <property type="match status" value="1"/>
</dbReference>
<comment type="similarity">
    <text evidence="5">Belongs to the Rap family.</text>
</comment>
<dbReference type="Pfam" id="PF13181">
    <property type="entry name" value="TPR_8"/>
    <property type="match status" value="2"/>
</dbReference>
<dbReference type="GO" id="GO:0005737">
    <property type="term" value="C:cytoplasm"/>
    <property type="evidence" value="ECO:0007669"/>
    <property type="project" value="UniProtKB-SubCell"/>
</dbReference>
<dbReference type="InterPro" id="IPR051476">
    <property type="entry name" value="Bac_ResReg_Asp_Phosphatase"/>
</dbReference>
<evidence type="ECO:0000256" key="2">
    <source>
        <dbReference type="ARBA" id="ARBA00022490"/>
    </source>
</evidence>
<evidence type="ECO:0000256" key="4">
    <source>
        <dbReference type="ARBA" id="ARBA00022803"/>
    </source>
</evidence>
<dbReference type="GO" id="GO:0043565">
    <property type="term" value="F:sequence-specific DNA binding"/>
    <property type="evidence" value="ECO:0007669"/>
    <property type="project" value="InterPro"/>
</dbReference>
<proteinExistence type="inferred from homology"/>
<dbReference type="Pfam" id="PF12833">
    <property type="entry name" value="HTH_18"/>
    <property type="match status" value="1"/>
</dbReference>